<evidence type="ECO:0000313" key="4">
    <source>
        <dbReference type="Proteomes" id="UP001378592"/>
    </source>
</evidence>
<keyword evidence="4" id="KW-1185">Reference proteome</keyword>
<comment type="caution">
    <text evidence="3">The sequence shown here is derived from an EMBL/GenBank/DDBJ whole genome shotgun (WGS) entry which is preliminary data.</text>
</comment>
<dbReference type="Proteomes" id="UP001378592">
    <property type="component" value="Unassembled WGS sequence"/>
</dbReference>
<feature type="chain" id="PRO_5042948778" description="Secreted protein" evidence="2">
    <location>
        <begin position="40"/>
        <end position="236"/>
    </location>
</feature>
<evidence type="ECO:0000256" key="2">
    <source>
        <dbReference type="SAM" id="SignalP"/>
    </source>
</evidence>
<organism evidence="3 4">
    <name type="scientific">Gryllus longicercus</name>
    <dbReference type="NCBI Taxonomy" id="2509291"/>
    <lineage>
        <taxon>Eukaryota</taxon>
        <taxon>Metazoa</taxon>
        <taxon>Ecdysozoa</taxon>
        <taxon>Arthropoda</taxon>
        <taxon>Hexapoda</taxon>
        <taxon>Insecta</taxon>
        <taxon>Pterygota</taxon>
        <taxon>Neoptera</taxon>
        <taxon>Polyneoptera</taxon>
        <taxon>Orthoptera</taxon>
        <taxon>Ensifera</taxon>
        <taxon>Gryllidea</taxon>
        <taxon>Grylloidea</taxon>
        <taxon>Gryllidae</taxon>
        <taxon>Gryllinae</taxon>
        <taxon>Gryllus</taxon>
    </lineage>
</organism>
<dbReference type="AlphaFoldDB" id="A0AAN9V7H6"/>
<evidence type="ECO:0000256" key="1">
    <source>
        <dbReference type="SAM" id="Phobius"/>
    </source>
</evidence>
<reference evidence="3 4" key="1">
    <citation type="submission" date="2024-03" db="EMBL/GenBank/DDBJ databases">
        <title>The genome assembly and annotation of the cricket Gryllus longicercus Weissman &amp; Gray.</title>
        <authorList>
            <person name="Szrajer S."/>
            <person name="Gray D."/>
            <person name="Ylla G."/>
        </authorList>
    </citation>
    <scope>NUCLEOTIDE SEQUENCE [LARGE SCALE GENOMIC DNA]</scope>
    <source>
        <strain evidence="3">DAG 2021-001</strain>
        <tissue evidence="3">Whole body minus gut</tissue>
    </source>
</reference>
<dbReference type="EMBL" id="JAZDUA010000407">
    <property type="protein sequence ID" value="KAK7793009.1"/>
    <property type="molecule type" value="Genomic_DNA"/>
</dbReference>
<keyword evidence="2" id="KW-0732">Signal</keyword>
<name>A0AAN9V7H6_9ORTH</name>
<keyword evidence="1" id="KW-0812">Transmembrane</keyword>
<accession>A0AAN9V7H6</accession>
<evidence type="ECO:0000313" key="3">
    <source>
        <dbReference type="EMBL" id="KAK7793009.1"/>
    </source>
</evidence>
<feature type="transmembrane region" description="Helical" evidence="1">
    <location>
        <begin position="210"/>
        <end position="230"/>
    </location>
</feature>
<sequence>MAIARPSLLAPPAPPAAPALLGVALVAALLGALAGRARAECDAREALDSCLQHAPPPHPGPSLPATDEEVTATCRSFKARIRCFDEFVGGCGDDGAREALNALSAGARRALHRLCDDRPFRQEYLKHGPCYRDVTPGWETCRGQFLSTTPSPNCCARQRFLECVHAEGERRCEAEGARLLRQIAAMLTDATAYRAPCPLDACARARAAPALAPAPAIAIALALAVALAAARPLGRP</sequence>
<keyword evidence="1" id="KW-0472">Membrane</keyword>
<dbReference type="PANTHER" id="PTHR33964">
    <property type="entry name" value="RE45066P-RELATED"/>
    <property type="match status" value="1"/>
</dbReference>
<protein>
    <recommendedName>
        <fullName evidence="5">Secreted protein</fullName>
    </recommendedName>
</protein>
<gene>
    <name evidence="3" type="ORF">R5R35_003558</name>
</gene>
<proteinExistence type="predicted"/>
<keyword evidence="1" id="KW-1133">Transmembrane helix</keyword>
<dbReference type="PANTHER" id="PTHR33964:SF2">
    <property type="entry name" value="IP09356P"/>
    <property type="match status" value="1"/>
</dbReference>
<evidence type="ECO:0008006" key="5">
    <source>
        <dbReference type="Google" id="ProtNLM"/>
    </source>
</evidence>
<feature type="signal peptide" evidence="2">
    <location>
        <begin position="1"/>
        <end position="39"/>
    </location>
</feature>